<dbReference type="Gene3D" id="3.40.50.720">
    <property type="entry name" value="NAD(P)-binding Rossmann-like Domain"/>
    <property type="match status" value="1"/>
</dbReference>
<evidence type="ECO:0000313" key="11">
    <source>
        <dbReference type="Proteomes" id="UP001168363"/>
    </source>
</evidence>
<name>A0ABT8TNQ4_9ACTN</name>
<dbReference type="PROSITE" id="PS51257">
    <property type="entry name" value="PROKAR_LIPOPROTEIN"/>
    <property type="match status" value="1"/>
</dbReference>
<proteinExistence type="inferred from homology"/>
<dbReference type="SUPFAM" id="SSF54373">
    <property type="entry name" value="FAD-linked reductases, C-terminal domain"/>
    <property type="match status" value="1"/>
</dbReference>
<dbReference type="Proteomes" id="UP001168363">
    <property type="component" value="Unassembled WGS sequence"/>
</dbReference>
<evidence type="ECO:0000256" key="7">
    <source>
        <dbReference type="ARBA" id="ARBA00039751"/>
    </source>
</evidence>
<dbReference type="Pfam" id="PF01266">
    <property type="entry name" value="DAO"/>
    <property type="match status" value="1"/>
</dbReference>
<organism evidence="10 11">
    <name type="scientific">Nocardioides cremeus</name>
    <dbReference type="NCBI Taxonomy" id="3058044"/>
    <lineage>
        <taxon>Bacteria</taxon>
        <taxon>Bacillati</taxon>
        <taxon>Actinomycetota</taxon>
        <taxon>Actinomycetes</taxon>
        <taxon>Propionibacteriales</taxon>
        <taxon>Nocardioidaceae</taxon>
        <taxon>Nocardioides</taxon>
    </lineage>
</organism>
<evidence type="ECO:0000256" key="2">
    <source>
        <dbReference type="ARBA" id="ARBA00006730"/>
    </source>
</evidence>
<dbReference type="PANTHER" id="PTHR11530">
    <property type="entry name" value="D-AMINO ACID OXIDASE"/>
    <property type="match status" value="1"/>
</dbReference>
<dbReference type="PANTHER" id="PTHR11530:SF11">
    <property type="entry name" value="D-ASPARTATE OXIDASE"/>
    <property type="match status" value="1"/>
</dbReference>
<dbReference type="EC" id="1.4.3.3" evidence="6"/>
<evidence type="ECO:0000256" key="1">
    <source>
        <dbReference type="ARBA" id="ARBA00001974"/>
    </source>
</evidence>
<dbReference type="PIRSF" id="PIRSF000189">
    <property type="entry name" value="D-aa_oxidase"/>
    <property type="match status" value="1"/>
</dbReference>
<evidence type="ECO:0000259" key="9">
    <source>
        <dbReference type="Pfam" id="PF01266"/>
    </source>
</evidence>
<evidence type="ECO:0000256" key="3">
    <source>
        <dbReference type="ARBA" id="ARBA00022630"/>
    </source>
</evidence>
<evidence type="ECO:0000313" key="10">
    <source>
        <dbReference type="EMBL" id="MDO3395588.1"/>
    </source>
</evidence>
<keyword evidence="3" id="KW-0285">Flavoprotein</keyword>
<dbReference type="Gene3D" id="3.30.9.10">
    <property type="entry name" value="D-Amino Acid Oxidase, subunit A, domain 2"/>
    <property type="match status" value="1"/>
</dbReference>
<reference evidence="10" key="1">
    <citation type="submission" date="2023-06" db="EMBL/GenBank/DDBJ databases">
        <title>Genome sequence of Nocardioides sp. SOB44.</title>
        <authorList>
            <person name="Zhang G."/>
        </authorList>
    </citation>
    <scope>NUCLEOTIDE SEQUENCE</scope>
    <source>
        <strain evidence="10">SOB44</strain>
    </source>
</reference>
<evidence type="ECO:0000256" key="8">
    <source>
        <dbReference type="ARBA" id="ARBA00049547"/>
    </source>
</evidence>
<comment type="cofactor">
    <cofactor evidence="1">
        <name>FAD</name>
        <dbReference type="ChEBI" id="CHEBI:57692"/>
    </cofactor>
</comment>
<dbReference type="InterPro" id="IPR023209">
    <property type="entry name" value="DAO"/>
</dbReference>
<dbReference type="SUPFAM" id="SSF51971">
    <property type="entry name" value="Nucleotide-binding domain"/>
    <property type="match status" value="1"/>
</dbReference>
<dbReference type="GO" id="GO:0016491">
    <property type="term" value="F:oxidoreductase activity"/>
    <property type="evidence" value="ECO:0007669"/>
    <property type="project" value="UniProtKB-KW"/>
</dbReference>
<comment type="catalytic activity">
    <reaction evidence="8">
        <text>a D-alpha-amino acid + O2 + H2O = a 2-oxocarboxylate + H2O2 + NH4(+)</text>
        <dbReference type="Rhea" id="RHEA:21816"/>
        <dbReference type="ChEBI" id="CHEBI:15377"/>
        <dbReference type="ChEBI" id="CHEBI:15379"/>
        <dbReference type="ChEBI" id="CHEBI:16240"/>
        <dbReference type="ChEBI" id="CHEBI:28938"/>
        <dbReference type="ChEBI" id="CHEBI:35179"/>
        <dbReference type="ChEBI" id="CHEBI:59871"/>
        <dbReference type="EC" id="1.4.3.3"/>
    </reaction>
    <physiologicalReaction direction="left-to-right" evidence="8">
        <dbReference type="Rhea" id="RHEA:21817"/>
    </physiologicalReaction>
</comment>
<evidence type="ECO:0000256" key="4">
    <source>
        <dbReference type="ARBA" id="ARBA00022827"/>
    </source>
</evidence>
<dbReference type="EMBL" id="JAULSC010000005">
    <property type="protein sequence ID" value="MDO3395588.1"/>
    <property type="molecule type" value="Genomic_DNA"/>
</dbReference>
<comment type="caution">
    <text evidence="10">The sequence shown here is derived from an EMBL/GenBank/DDBJ whole genome shotgun (WGS) entry which is preliminary data.</text>
</comment>
<keyword evidence="4" id="KW-0274">FAD</keyword>
<comment type="similarity">
    <text evidence="2">Belongs to the DAMOX/DASOX family.</text>
</comment>
<protein>
    <recommendedName>
        <fullName evidence="7">D-amino-acid oxidase</fullName>
        <ecNumber evidence="6">1.4.3.3</ecNumber>
    </recommendedName>
</protein>
<evidence type="ECO:0000256" key="5">
    <source>
        <dbReference type="ARBA" id="ARBA00023002"/>
    </source>
</evidence>
<evidence type="ECO:0000256" key="6">
    <source>
        <dbReference type="ARBA" id="ARBA00039101"/>
    </source>
</evidence>
<gene>
    <name evidence="10" type="ORF">QWJ41_07670</name>
</gene>
<accession>A0ABT8TNQ4</accession>
<sequence>MSRVLVVGAGVVGLSCAVRLLEAGHRVDVVARDLPLETTSAVAAAIWYPYRALPQDRVTAWSATCFTELSRLAEVPGTGVRLQEGSELLRLPAPDPWWRSAVPDLTRLATPPEGYADGWSFVAPVVEMPVYLRWLQARVEELGGTVSRLDLSALPVPGRASGLDLVVSCVGIGARLLGADPTVVPVRGQVVRLAQVGLERWVLDGEGPTYVVPREHDVVVGGTAEEGEWSRTPDPQVAEQVLARATRLVPELADARVLAHRVGLRPARPSVRLEREGDVVHCYGHGGAGVTLSWGCADEVVALAGEEKS</sequence>
<feature type="domain" description="FAD dependent oxidoreductase" evidence="9">
    <location>
        <begin position="3"/>
        <end position="302"/>
    </location>
</feature>
<dbReference type="RefSeq" id="WP_302707007.1">
    <property type="nucleotide sequence ID" value="NZ_JAULSC010000005.1"/>
</dbReference>
<dbReference type="InterPro" id="IPR006076">
    <property type="entry name" value="FAD-dep_OxRdtase"/>
</dbReference>
<keyword evidence="11" id="KW-1185">Reference proteome</keyword>
<keyword evidence="5 10" id="KW-0560">Oxidoreductase</keyword>